<feature type="region of interest" description="Disordered" evidence="1">
    <location>
        <begin position="88"/>
        <end position="112"/>
    </location>
</feature>
<evidence type="ECO:0008006" key="4">
    <source>
        <dbReference type="Google" id="ProtNLM"/>
    </source>
</evidence>
<reference evidence="2 3" key="1">
    <citation type="submission" date="2020-08" db="EMBL/GenBank/DDBJ databases">
        <title>Sequencing the genomes of 1000 actinobacteria strains.</title>
        <authorList>
            <person name="Klenk H.-P."/>
        </authorList>
    </citation>
    <scope>NUCLEOTIDE SEQUENCE [LARGE SCALE GENOMIC DNA]</scope>
    <source>
        <strain evidence="2 3">DSM 45584</strain>
    </source>
</reference>
<name>A0A840QDV2_9PSEU</name>
<keyword evidence="3" id="KW-1185">Reference proteome</keyword>
<organism evidence="2 3">
    <name type="scientific">Saccharopolyspora phatthalungensis</name>
    <dbReference type="NCBI Taxonomy" id="664693"/>
    <lineage>
        <taxon>Bacteria</taxon>
        <taxon>Bacillati</taxon>
        <taxon>Actinomycetota</taxon>
        <taxon>Actinomycetes</taxon>
        <taxon>Pseudonocardiales</taxon>
        <taxon>Pseudonocardiaceae</taxon>
        <taxon>Saccharopolyspora</taxon>
    </lineage>
</organism>
<evidence type="ECO:0000313" key="3">
    <source>
        <dbReference type="Proteomes" id="UP000584374"/>
    </source>
</evidence>
<accession>A0A840QDV2</accession>
<gene>
    <name evidence="2" type="ORF">BJ970_005786</name>
</gene>
<evidence type="ECO:0000256" key="1">
    <source>
        <dbReference type="SAM" id="MobiDB-lite"/>
    </source>
</evidence>
<comment type="caution">
    <text evidence="2">The sequence shown here is derived from an EMBL/GenBank/DDBJ whole genome shotgun (WGS) entry which is preliminary data.</text>
</comment>
<dbReference type="AlphaFoldDB" id="A0A840QDV2"/>
<dbReference type="EMBL" id="JACHIW010000002">
    <property type="protein sequence ID" value="MBB5158187.1"/>
    <property type="molecule type" value="Genomic_DNA"/>
</dbReference>
<dbReference type="Proteomes" id="UP000584374">
    <property type="component" value="Unassembled WGS sequence"/>
</dbReference>
<evidence type="ECO:0000313" key="2">
    <source>
        <dbReference type="EMBL" id="MBB5158187.1"/>
    </source>
</evidence>
<dbReference type="RefSeq" id="WP_184729849.1">
    <property type="nucleotide sequence ID" value="NZ_JACHIW010000002.1"/>
</dbReference>
<protein>
    <recommendedName>
        <fullName evidence="4">Core-binding (CB) domain-containing protein</fullName>
    </recommendedName>
</protein>
<sequence length="125" mass="13406">MSTVVAPPTNPSALTVGRAAEVFLDSLANPNTRRGYATAVGKTAAKLGEDRPLATVTDDEVGEALESLWVRRRWVLGTRAVRRWVRGCPGAGNGTRPRPCQGGASALRPRTPRLRCGPGWRSTGW</sequence>
<proteinExistence type="predicted"/>